<protein>
    <submittedName>
        <fullName evidence="1">Uncharacterized protein</fullName>
    </submittedName>
</protein>
<dbReference type="Proteomes" id="UP000031967">
    <property type="component" value="Unassembled WGS sequence"/>
</dbReference>
<gene>
    <name evidence="1" type="ORF">SD70_29365</name>
</gene>
<evidence type="ECO:0000313" key="2">
    <source>
        <dbReference type="Proteomes" id="UP000031967"/>
    </source>
</evidence>
<accession>A0ABR5AAG9</accession>
<dbReference type="RefSeq" id="WP_041052109.1">
    <property type="nucleotide sequence ID" value="NZ_JXAK01000083.1"/>
</dbReference>
<keyword evidence="2" id="KW-1185">Reference proteome</keyword>
<comment type="caution">
    <text evidence="1">The sequence shown here is derived from an EMBL/GenBank/DDBJ whole genome shotgun (WGS) entry which is preliminary data.</text>
</comment>
<evidence type="ECO:0000313" key="1">
    <source>
        <dbReference type="EMBL" id="KIL38008.1"/>
    </source>
</evidence>
<reference evidence="1 2" key="1">
    <citation type="submission" date="2014-12" db="EMBL/GenBank/DDBJ databases">
        <title>Draft genome sequence of Paenibacillus kamchatkensis strain B-2647.</title>
        <authorList>
            <person name="Karlyshev A.V."/>
            <person name="Kudryashova E.B."/>
        </authorList>
    </citation>
    <scope>NUCLEOTIDE SEQUENCE [LARGE SCALE GENOMIC DNA]</scope>
    <source>
        <strain evidence="1 2">VKM B-2647</strain>
    </source>
</reference>
<sequence length="99" mass="11142">MTQLKQAREVFQTVEPNFMTPNVLSYHEAGVYAIELARGIGVDGEPIFGVSVLKRDGSDARDLETKAMSRLMNSEAEARAYIRAIKRRVALSEIRQRSE</sequence>
<dbReference type="EMBL" id="JXAK01000083">
    <property type="protein sequence ID" value="KIL38008.1"/>
    <property type="molecule type" value="Genomic_DNA"/>
</dbReference>
<proteinExistence type="predicted"/>
<organism evidence="1 2">
    <name type="scientific">Gordoniibacillus kamchatkensis</name>
    <dbReference type="NCBI Taxonomy" id="1590651"/>
    <lineage>
        <taxon>Bacteria</taxon>
        <taxon>Bacillati</taxon>
        <taxon>Bacillota</taxon>
        <taxon>Bacilli</taxon>
        <taxon>Bacillales</taxon>
        <taxon>Paenibacillaceae</taxon>
        <taxon>Gordoniibacillus</taxon>
    </lineage>
</organism>
<name>A0ABR5AAG9_9BACL</name>